<feature type="transmembrane region" description="Helical" evidence="2">
    <location>
        <begin position="27"/>
        <end position="48"/>
    </location>
</feature>
<sequence length="279" mass="30115">MKWVYLITGFIVSYILTSAVLNGAHPFSILLTSLLVFLTLWITLRYAALTGGAYSAPIPSLPGEENMIYHARNDLIDVNYILAQRLNECNEDKVALEAKVLHHDNVAIPNYAYAFNPKYEQGSIRKGKRPTYNTQDRRDYWYDKAVQAGEVVGAVGGAGFGAAKAIGGYGLGIAENVAGDAWDVAVDAGRQKAGLVPKNGGRKGKKGGKNEHIGKGKGGAHNMGIKKDGNAARPVGRPKKTRPPDDGKPKKKGRPGPKPKNSKGDVMVYDPDLKKYVSP</sequence>
<feature type="compositionally biased region" description="Basic residues" evidence="1">
    <location>
        <begin position="249"/>
        <end position="261"/>
    </location>
</feature>
<organism evidence="3">
    <name type="scientific">viral metagenome</name>
    <dbReference type="NCBI Taxonomy" id="1070528"/>
    <lineage>
        <taxon>unclassified sequences</taxon>
        <taxon>metagenomes</taxon>
        <taxon>organismal metagenomes</taxon>
    </lineage>
</organism>
<protein>
    <submittedName>
        <fullName evidence="3">Uncharacterized protein</fullName>
    </submittedName>
</protein>
<keyword evidence="2" id="KW-0472">Membrane</keyword>
<dbReference type="EMBL" id="MN740560">
    <property type="protein sequence ID" value="QHU33691.1"/>
    <property type="molecule type" value="Genomic_DNA"/>
</dbReference>
<proteinExistence type="predicted"/>
<evidence type="ECO:0000313" key="3">
    <source>
        <dbReference type="EMBL" id="QHU33691.1"/>
    </source>
</evidence>
<evidence type="ECO:0000256" key="2">
    <source>
        <dbReference type="SAM" id="Phobius"/>
    </source>
</evidence>
<feature type="region of interest" description="Disordered" evidence="1">
    <location>
        <begin position="194"/>
        <end position="279"/>
    </location>
</feature>
<accession>A0A6C0LVA5</accession>
<keyword evidence="2" id="KW-1133">Transmembrane helix</keyword>
<dbReference type="AlphaFoldDB" id="A0A6C0LVA5"/>
<keyword evidence="2" id="KW-0812">Transmembrane</keyword>
<evidence type="ECO:0000256" key="1">
    <source>
        <dbReference type="SAM" id="MobiDB-lite"/>
    </source>
</evidence>
<feature type="transmembrane region" description="Helical" evidence="2">
    <location>
        <begin position="5"/>
        <end position="21"/>
    </location>
</feature>
<name>A0A6C0LVA5_9ZZZZ</name>
<reference evidence="3" key="1">
    <citation type="journal article" date="2020" name="Nature">
        <title>Giant virus diversity and host interactions through global metagenomics.</title>
        <authorList>
            <person name="Schulz F."/>
            <person name="Roux S."/>
            <person name="Paez-Espino D."/>
            <person name="Jungbluth S."/>
            <person name="Walsh D.A."/>
            <person name="Denef V.J."/>
            <person name="McMahon K.D."/>
            <person name="Konstantinidis K.T."/>
            <person name="Eloe-Fadrosh E.A."/>
            <person name="Kyrpides N.C."/>
            <person name="Woyke T."/>
        </authorList>
    </citation>
    <scope>NUCLEOTIDE SEQUENCE</scope>
    <source>
        <strain evidence="3">GVMAG-S-1016704-121</strain>
    </source>
</reference>